<protein>
    <submittedName>
        <fullName evidence="4">Lysozyme domain protein</fullName>
    </submittedName>
</protein>
<dbReference type="InterPro" id="IPR017853">
    <property type="entry name" value="GH"/>
</dbReference>
<dbReference type="AlphaFoldDB" id="A0A0N8IGP1"/>
<dbReference type="PANTHER" id="PTHR34135">
    <property type="entry name" value="LYSOZYME"/>
    <property type="match status" value="1"/>
</dbReference>
<name>A0A0N8IGP1_9LACO</name>
<dbReference type="GO" id="GO:0016998">
    <property type="term" value="P:cell wall macromolecule catabolic process"/>
    <property type="evidence" value="ECO:0007669"/>
    <property type="project" value="InterPro"/>
</dbReference>
<feature type="compositionally biased region" description="Basic and acidic residues" evidence="2">
    <location>
        <begin position="294"/>
        <end position="303"/>
    </location>
</feature>
<keyword evidence="3" id="KW-0732">Signal</keyword>
<dbReference type="InterPro" id="IPR002053">
    <property type="entry name" value="Glyco_hydro_25"/>
</dbReference>
<proteinExistence type="inferred from homology"/>
<evidence type="ECO:0000313" key="5">
    <source>
        <dbReference type="Proteomes" id="UP000050269"/>
    </source>
</evidence>
<sequence>MIKFSFKSILMTMVASLALTTGVGAIGSFNTNASASSKTVYDLSEWQGRLTNKKAKNLSKEVPFAILRVQYGSSYSDKTFKHNKALLDKYKVPYGVYSFSRYNSSAAAAREARDLYHRAPNAKFYVNDFEVASISRRHSNAATAKWVNTLRPLVGSKKILFYSYLSFMKTYASQALSKYDGYWLASYTKNEPSIAHVLWQYTDRHYSSALHKKVDASKLREQKSWFLGTVAKKVANNDANKGQKVENKQGNTEVKPAATSNDKTAKVVNLAAKKATVKKTDVKNETAKKATVKKADAKKETTKKANAKKATAKKTTAKKHVKKAKKHVKKVTHHKKKHVKKSVKKHHKKKHVKKVHHKKKHHKKHVA</sequence>
<dbReference type="Proteomes" id="UP000050269">
    <property type="component" value="Unassembled WGS sequence"/>
</dbReference>
<evidence type="ECO:0000256" key="2">
    <source>
        <dbReference type="SAM" id="MobiDB-lite"/>
    </source>
</evidence>
<dbReference type="GO" id="GO:0016052">
    <property type="term" value="P:carbohydrate catabolic process"/>
    <property type="evidence" value="ECO:0007669"/>
    <property type="project" value="TreeGrafter"/>
</dbReference>
<feature type="signal peptide" evidence="3">
    <location>
        <begin position="1"/>
        <end position="25"/>
    </location>
</feature>
<dbReference type="PROSITE" id="PS51904">
    <property type="entry name" value="GLYCOSYL_HYDROL_F25_2"/>
    <property type="match status" value="1"/>
</dbReference>
<evidence type="ECO:0000313" key="4">
    <source>
        <dbReference type="EMBL" id="KPN79543.1"/>
    </source>
</evidence>
<comment type="caution">
    <text evidence="4">The sequence shown here is derived from an EMBL/GenBank/DDBJ whole genome shotgun (WGS) entry which is preliminary data.</text>
</comment>
<evidence type="ECO:0000256" key="1">
    <source>
        <dbReference type="ARBA" id="ARBA00010646"/>
    </source>
</evidence>
<dbReference type="EMBL" id="JXDF01000030">
    <property type="protein sequence ID" value="KPN79543.1"/>
    <property type="molecule type" value="Genomic_DNA"/>
</dbReference>
<feature type="region of interest" description="Disordered" evidence="2">
    <location>
        <begin position="294"/>
        <end position="367"/>
    </location>
</feature>
<evidence type="ECO:0000256" key="3">
    <source>
        <dbReference type="SAM" id="SignalP"/>
    </source>
</evidence>
<feature type="compositionally biased region" description="Polar residues" evidence="2">
    <location>
        <begin position="248"/>
        <end position="261"/>
    </location>
</feature>
<comment type="similarity">
    <text evidence="1">Belongs to the glycosyl hydrolase 25 family.</text>
</comment>
<organism evidence="4 5">
    <name type="scientific">Apilactobacillus kunkeei</name>
    <dbReference type="NCBI Taxonomy" id="148814"/>
    <lineage>
        <taxon>Bacteria</taxon>
        <taxon>Bacillati</taxon>
        <taxon>Bacillota</taxon>
        <taxon>Bacilli</taxon>
        <taxon>Lactobacillales</taxon>
        <taxon>Lactobacillaceae</taxon>
        <taxon>Apilactobacillus</taxon>
    </lineage>
</organism>
<reference evidence="4 5" key="1">
    <citation type="journal article" date="2015" name="Genome Biol. Evol.">
        <title>Functionally Structured Genomes in Lactobacillus kunkeei Colonizing the Honey Crop and Food Products of Honeybees and Stingless Bees.</title>
        <authorList>
            <person name="Tamarit D."/>
            <person name="Ellegaard K.M."/>
            <person name="Wikander J."/>
            <person name="Olofsson T."/>
            <person name="Vasquez A."/>
            <person name="Andersson S.G."/>
        </authorList>
    </citation>
    <scope>NUCLEOTIDE SEQUENCE [LARGE SCALE GENOMIC DNA]</scope>
    <source>
        <strain evidence="4 5">LMbo</strain>
    </source>
</reference>
<feature type="region of interest" description="Disordered" evidence="2">
    <location>
        <begin position="238"/>
        <end position="261"/>
    </location>
</feature>
<dbReference type="GO" id="GO:0003796">
    <property type="term" value="F:lysozyme activity"/>
    <property type="evidence" value="ECO:0007669"/>
    <property type="project" value="InterPro"/>
</dbReference>
<dbReference type="RefSeq" id="WP_054608551.1">
    <property type="nucleotide sequence ID" value="NZ_JXDF01000030.1"/>
</dbReference>
<dbReference type="PANTHER" id="PTHR34135:SF1">
    <property type="entry name" value="GLYCOSYL HYDROLASE FAMILY 25"/>
    <property type="match status" value="1"/>
</dbReference>
<gene>
    <name evidence="4" type="ORF">RZ78_01840</name>
</gene>
<feature type="chain" id="PRO_5039494190" evidence="3">
    <location>
        <begin position="26"/>
        <end position="367"/>
    </location>
</feature>
<dbReference type="GO" id="GO:0009253">
    <property type="term" value="P:peptidoglycan catabolic process"/>
    <property type="evidence" value="ECO:0007669"/>
    <property type="project" value="InterPro"/>
</dbReference>
<dbReference type="PATRIC" id="fig|148814.13.peg.1320"/>
<dbReference type="Pfam" id="PF01183">
    <property type="entry name" value="Glyco_hydro_25"/>
    <property type="match status" value="1"/>
</dbReference>
<dbReference type="SUPFAM" id="SSF51445">
    <property type="entry name" value="(Trans)glycosidases"/>
    <property type="match status" value="1"/>
</dbReference>
<accession>A0A0N8IGP1</accession>
<dbReference type="Gene3D" id="3.20.20.80">
    <property type="entry name" value="Glycosidases"/>
    <property type="match status" value="1"/>
</dbReference>
<feature type="compositionally biased region" description="Basic residues" evidence="2">
    <location>
        <begin position="305"/>
        <end position="367"/>
    </location>
</feature>